<evidence type="ECO:0000313" key="2">
    <source>
        <dbReference type="EMBL" id="CAB4028143.1"/>
    </source>
</evidence>
<organism evidence="2 3">
    <name type="scientific">Paramuricea clavata</name>
    <name type="common">Red gorgonian</name>
    <name type="synonym">Violescent sea-whip</name>
    <dbReference type="NCBI Taxonomy" id="317549"/>
    <lineage>
        <taxon>Eukaryota</taxon>
        <taxon>Metazoa</taxon>
        <taxon>Cnidaria</taxon>
        <taxon>Anthozoa</taxon>
        <taxon>Octocorallia</taxon>
        <taxon>Malacalcyonacea</taxon>
        <taxon>Plexauridae</taxon>
        <taxon>Paramuricea</taxon>
    </lineage>
</organism>
<name>A0A7D9L8W0_PARCT</name>
<dbReference type="OrthoDB" id="5972980at2759"/>
<reference evidence="2" key="1">
    <citation type="submission" date="2020-04" db="EMBL/GenBank/DDBJ databases">
        <authorList>
            <person name="Alioto T."/>
            <person name="Alioto T."/>
            <person name="Gomez Garrido J."/>
        </authorList>
    </citation>
    <scope>NUCLEOTIDE SEQUENCE</scope>
    <source>
        <strain evidence="2">A484AB</strain>
    </source>
</reference>
<dbReference type="AlphaFoldDB" id="A0A7D9L8W0"/>
<dbReference type="Proteomes" id="UP001152795">
    <property type="component" value="Unassembled WGS sequence"/>
</dbReference>
<evidence type="ECO:0000313" key="3">
    <source>
        <dbReference type="Proteomes" id="UP001152795"/>
    </source>
</evidence>
<dbReference type="EMBL" id="CACRXK020015274">
    <property type="protein sequence ID" value="CAB4028143.1"/>
    <property type="molecule type" value="Genomic_DNA"/>
</dbReference>
<feature type="domain" description="Transposable element P transposase-like RNase H" evidence="1">
    <location>
        <begin position="150"/>
        <end position="270"/>
    </location>
</feature>
<gene>
    <name evidence="2" type="ORF">PACLA_8A019275</name>
</gene>
<accession>A0A7D9L8W0</accession>
<keyword evidence="3" id="KW-1185">Reference proteome</keyword>
<proteinExistence type="predicted"/>
<dbReference type="Pfam" id="PF21787">
    <property type="entry name" value="TNP-like_RNaseH_N"/>
    <property type="match status" value="1"/>
</dbReference>
<evidence type="ECO:0000259" key="1">
    <source>
        <dbReference type="Pfam" id="PF21787"/>
    </source>
</evidence>
<protein>
    <submittedName>
        <fullName evidence="2">Transposable element P transposase</fullName>
    </submittedName>
</protein>
<dbReference type="InterPro" id="IPR048365">
    <property type="entry name" value="TNP-like_RNaseH_N"/>
</dbReference>
<sequence>MKKVSLVTDPTWDDKFLLRVKLPCQAVVWTSYEQLLRLQCKQLDDRVKELETRMKKDGVSICETLEKDILKIMGGQNLEATPHMKFFWQQQMELLQTEKMAGRYHPQIILFALSLHGKSPAAYRELRDSGALILPSERVLRDYKNYSKPKAGLNRDNIESLQEKASSAAGIQRYVVPVMDEMKIQSNLVFDKYPGDLIGFVDLGDPMTNYACLGDEDVMATHALAFLVKGMCTDMKHVIAYYFTENVTSYQLMSMFCKIVGVFEVSLNFWIITAVNVSDLESDVVFKLNESQAGNPSFKSICVGGEWKEEVLGTAQFCRMMNDFFDCTNVRSLTEHVWRINYFIKPYTAQDNERFVWMKTVFLQYLENWRQSTMTRDGVCSTDDRGKMFLSIQTYKGLKISIHAHIEAIRFLLAEGFQYVLSERFMLDVLEDYFGHQRQKVDVPTIQQLNSLVITTLP</sequence>
<comment type="caution">
    <text evidence="2">The sequence shown here is derived from an EMBL/GenBank/DDBJ whole genome shotgun (WGS) entry which is preliminary data.</text>
</comment>